<dbReference type="InterPro" id="IPR011989">
    <property type="entry name" value="ARM-like"/>
</dbReference>
<keyword evidence="1" id="KW-0175">Coiled coil</keyword>
<feature type="compositionally biased region" description="Basic and acidic residues" evidence="2">
    <location>
        <begin position="50"/>
        <end position="66"/>
    </location>
</feature>
<comment type="caution">
    <text evidence="3">The sequence shown here is derived from an EMBL/GenBank/DDBJ whole genome shotgun (WGS) entry which is preliminary data.</text>
</comment>
<dbReference type="STRING" id="1754191.A0A1Y1V626"/>
<accession>A0A1Y1V626</accession>
<gene>
    <name evidence="3" type="ORF">BCR36DRAFT_355001</name>
</gene>
<dbReference type="AlphaFoldDB" id="A0A1Y1V626"/>
<sequence>MNNFPDTNDNPLNDNDSFFNNDSLQLDVEEEEEKEKPMVILETTINTRPSTRESQKRILDSHKESEKKIDTSLIEGNTQTQESQTTEMEERIKKEKEREEALNKELERFKNIRFQYLINPKHPHYDDFLRNELEYPVVPQHLLPTKTDVAFERDGIPQLVTQILSSNDVISQKALIILCQMFHKPENIYLGFVEDVLSKSIKLIQDRKDLVRQKVTELIYLHSNHVYGRQKILEKLSILNTLSSRFYDSDEVVRKNTYKTFLKLCETQDGVDAVLNLFLFNRLVKLIEDEKMNLKAIILEIIAKCIRYGKPKIMPYAAIKLNIIVFFKDLLLSGTNSEDVRIATCKCVQALCFYKEGKELACKHNLIDIFVQLMVISSEELKREAASTLMWISLNCDAKKILNKDGIHSIIWMLNDDNDPSFQLSLIKILTNCAEDPVGREIIELNCSTKLKRLSMLSSSPLILNASRIALSVIYWKPWKKYNFEEESRKFIL</sequence>
<protein>
    <submittedName>
        <fullName evidence="3">ARM repeat-containing protein</fullName>
    </submittedName>
</protein>
<name>A0A1Y1V626_9FUNG</name>
<evidence type="ECO:0000313" key="3">
    <source>
        <dbReference type="EMBL" id="ORX48127.1"/>
    </source>
</evidence>
<dbReference type="EMBL" id="MCFH01000028">
    <property type="protein sequence ID" value="ORX48127.1"/>
    <property type="molecule type" value="Genomic_DNA"/>
</dbReference>
<evidence type="ECO:0000256" key="1">
    <source>
        <dbReference type="SAM" id="Coils"/>
    </source>
</evidence>
<feature type="coiled-coil region" evidence="1">
    <location>
        <begin position="85"/>
        <end position="112"/>
    </location>
</feature>
<reference evidence="3 4" key="2">
    <citation type="submission" date="2016-08" db="EMBL/GenBank/DDBJ databases">
        <title>Pervasive Adenine N6-methylation of Active Genes in Fungi.</title>
        <authorList>
            <consortium name="DOE Joint Genome Institute"/>
            <person name="Mondo S.J."/>
            <person name="Dannebaum R.O."/>
            <person name="Kuo R.C."/>
            <person name="Labutti K."/>
            <person name="Haridas S."/>
            <person name="Kuo A."/>
            <person name="Salamov A."/>
            <person name="Ahrendt S.R."/>
            <person name="Lipzen A."/>
            <person name="Sullivan W."/>
            <person name="Andreopoulos W.B."/>
            <person name="Clum A."/>
            <person name="Lindquist E."/>
            <person name="Daum C."/>
            <person name="Ramamoorthy G.K."/>
            <person name="Gryganskyi A."/>
            <person name="Culley D."/>
            <person name="Magnuson J.K."/>
            <person name="James T.Y."/>
            <person name="O'Malley M.A."/>
            <person name="Stajich J.E."/>
            <person name="Spatafora J.W."/>
            <person name="Visel A."/>
            <person name="Grigoriev I.V."/>
        </authorList>
    </citation>
    <scope>NUCLEOTIDE SEQUENCE [LARGE SCALE GENOMIC DNA]</scope>
    <source>
        <strain evidence="4">finn</strain>
    </source>
</reference>
<dbReference type="PANTHER" id="PTHR15599:SF1">
    <property type="entry name" value="RADIAL SPOKE HEAD 14 HOMOLOG"/>
    <property type="match status" value="1"/>
</dbReference>
<dbReference type="SUPFAM" id="SSF48371">
    <property type="entry name" value="ARM repeat"/>
    <property type="match status" value="1"/>
</dbReference>
<feature type="region of interest" description="Disordered" evidence="2">
    <location>
        <begin position="45"/>
        <end position="66"/>
    </location>
</feature>
<evidence type="ECO:0000313" key="4">
    <source>
        <dbReference type="Proteomes" id="UP000193719"/>
    </source>
</evidence>
<dbReference type="InterPro" id="IPR016024">
    <property type="entry name" value="ARM-type_fold"/>
</dbReference>
<dbReference type="OrthoDB" id="409644at2759"/>
<organism evidence="3 4">
    <name type="scientific">Piromyces finnis</name>
    <dbReference type="NCBI Taxonomy" id="1754191"/>
    <lineage>
        <taxon>Eukaryota</taxon>
        <taxon>Fungi</taxon>
        <taxon>Fungi incertae sedis</taxon>
        <taxon>Chytridiomycota</taxon>
        <taxon>Chytridiomycota incertae sedis</taxon>
        <taxon>Neocallimastigomycetes</taxon>
        <taxon>Neocallimastigales</taxon>
        <taxon>Neocallimastigaceae</taxon>
        <taxon>Piromyces</taxon>
    </lineage>
</organism>
<dbReference type="PANTHER" id="PTHR15599">
    <property type="entry name" value="RTDR1"/>
    <property type="match status" value="1"/>
</dbReference>
<dbReference type="InterPro" id="IPR042856">
    <property type="entry name" value="RSP14"/>
</dbReference>
<dbReference type="Gene3D" id="1.25.10.10">
    <property type="entry name" value="Leucine-rich Repeat Variant"/>
    <property type="match status" value="1"/>
</dbReference>
<dbReference type="Proteomes" id="UP000193719">
    <property type="component" value="Unassembled WGS sequence"/>
</dbReference>
<proteinExistence type="predicted"/>
<reference evidence="3 4" key="1">
    <citation type="submission" date="2016-08" db="EMBL/GenBank/DDBJ databases">
        <title>Genomes of anaerobic fungi encode conserved fungal cellulosomes for biomass hydrolysis.</title>
        <authorList>
            <consortium name="DOE Joint Genome Institute"/>
            <person name="Haitjema C.H."/>
            <person name="Gilmore S.P."/>
            <person name="Henske J.K."/>
            <person name="Solomon K.V."/>
            <person name="De Groot R."/>
            <person name="Kuo A."/>
            <person name="Mondo S.J."/>
            <person name="Salamov A.A."/>
            <person name="Labutti K."/>
            <person name="Zhao Z."/>
            <person name="Chiniquy J."/>
            <person name="Barry K."/>
            <person name="Brewer H.M."/>
            <person name="Purvine S.O."/>
            <person name="Wright A.T."/>
            <person name="Boxma B."/>
            <person name="Van Alen T."/>
            <person name="Hackstein J.H."/>
            <person name="Baker S.E."/>
            <person name="Grigoriev I.V."/>
            <person name="O'Malley M.A."/>
        </authorList>
    </citation>
    <scope>NUCLEOTIDE SEQUENCE [LARGE SCALE GENOMIC DNA]</scope>
    <source>
        <strain evidence="4">finn</strain>
    </source>
</reference>
<feature type="region of interest" description="Disordered" evidence="2">
    <location>
        <begin position="1"/>
        <end position="23"/>
    </location>
</feature>
<keyword evidence="4" id="KW-1185">Reference proteome</keyword>
<evidence type="ECO:0000256" key="2">
    <source>
        <dbReference type="SAM" id="MobiDB-lite"/>
    </source>
</evidence>